<organism evidence="3 4">
    <name type="scientific">Triangularia setosa</name>
    <dbReference type="NCBI Taxonomy" id="2587417"/>
    <lineage>
        <taxon>Eukaryota</taxon>
        <taxon>Fungi</taxon>
        <taxon>Dikarya</taxon>
        <taxon>Ascomycota</taxon>
        <taxon>Pezizomycotina</taxon>
        <taxon>Sordariomycetes</taxon>
        <taxon>Sordariomycetidae</taxon>
        <taxon>Sordariales</taxon>
        <taxon>Podosporaceae</taxon>
        <taxon>Triangularia</taxon>
    </lineage>
</organism>
<reference evidence="3" key="2">
    <citation type="submission" date="2023-05" db="EMBL/GenBank/DDBJ databases">
        <authorList>
            <consortium name="Lawrence Berkeley National Laboratory"/>
            <person name="Steindorff A."/>
            <person name="Hensen N."/>
            <person name="Bonometti L."/>
            <person name="Westerberg I."/>
            <person name="Brannstrom I.O."/>
            <person name="Guillou S."/>
            <person name="Cros-Aarteil S."/>
            <person name="Calhoun S."/>
            <person name="Haridas S."/>
            <person name="Kuo A."/>
            <person name="Mondo S."/>
            <person name="Pangilinan J."/>
            <person name="Riley R."/>
            <person name="Labutti K."/>
            <person name="Andreopoulos B."/>
            <person name="Lipzen A."/>
            <person name="Chen C."/>
            <person name="Yanf M."/>
            <person name="Daum C."/>
            <person name="Ng V."/>
            <person name="Clum A."/>
            <person name="Ohm R."/>
            <person name="Martin F."/>
            <person name="Silar P."/>
            <person name="Natvig D."/>
            <person name="Lalanne C."/>
            <person name="Gautier V."/>
            <person name="Ament-Velasquez S.L."/>
            <person name="Kruys A."/>
            <person name="Hutchinson M.I."/>
            <person name="Powell A.J."/>
            <person name="Barry K."/>
            <person name="Miller A.N."/>
            <person name="Grigoriev I.V."/>
            <person name="Debuchy R."/>
            <person name="Gladieux P."/>
            <person name="Thoren M.H."/>
            <person name="Johannesson H."/>
        </authorList>
    </citation>
    <scope>NUCLEOTIDE SEQUENCE</scope>
    <source>
        <strain evidence="3">CBS 892.96</strain>
    </source>
</reference>
<evidence type="ECO:0000313" key="3">
    <source>
        <dbReference type="EMBL" id="KAK4170737.1"/>
    </source>
</evidence>
<evidence type="ECO:0000259" key="2">
    <source>
        <dbReference type="Pfam" id="PF23232"/>
    </source>
</evidence>
<dbReference type="Pfam" id="PF23232">
    <property type="entry name" value="AAA_lid_13"/>
    <property type="match status" value="1"/>
</dbReference>
<evidence type="ECO:0000256" key="1">
    <source>
        <dbReference type="SAM" id="MobiDB-lite"/>
    </source>
</evidence>
<reference evidence="3" key="1">
    <citation type="journal article" date="2023" name="Mol. Phylogenet. Evol.">
        <title>Genome-scale phylogeny and comparative genomics of the fungal order Sordariales.</title>
        <authorList>
            <person name="Hensen N."/>
            <person name="Bonometti L."/>
            <person name="Westerberg I."/>
            <person name="Brannstrom I.O."/>
            <person name="Guillou S."/>
            <person name="Cros-Aarteil S."/>
            <person name="Calhoun S."/>
            <person name="Haridas S."/>
            <person name="Kuo A."/>
            <person name="Mondo S."/>
            <person name="Pangilinan J."/>
            <person name="Riley R."/>
            <person name="LaButti K."/>
            <person name="Andreopoulos B."/>
            <person name="Lipzen A."/>
            <person name="Chen C."/>
            <person name="Yan M."/>
            <person name="Daum C."/>
            <person name="Ng V."/>
            <person name="Clum A."/>
            <person name="Steindorff A."/>
            <person name="Ohm R.A."/>
            <person name="Martin F."/>
            <person name="Silar P."/>
            <person name="Natvig D.O."/>
            <person name="Lalanne C."/>
            <person name="Gautier V."/>
            <person name="Ament-Velasquez S.L."/>
            <person name="Kruys A."/>
            <person name="Hutchinson M.I."/>
            <person name="Powell A.J."/>
            <person name="Barry K."/>
            <person name="Miller A.N."/>
            <person name="Grigoriev I.V."/>
            <person name="Debuchy R."/>
            <person name="Gladieux P."/>
            <person name="Hiltunen Thoren M."/>
            <person name="Johannesson H."/>
        </authorList>
    </citation>
    <scope>NUCLEOTIDE SEQUENCE</scope>
    <source>
        <strain evidence="3">CBS 892.96</strain>
    </source>
</reference>
<protein>
    <recommendedName>
        <fullName evidence="2">AAA+ ATPase lid domain-containing protein</fullName>
    </recommendedName>
</protein>
<dbReference type="Proteomes" id="UP001302321">
    <property type="component" value="Unassembled WGS sequence"/>
</dbReference>
<sequence length="375" mass="42925">MRLAAIRNCAEVQNLGSVPTFSLTTICIAQEALDVSYCFEPNINPGAIDTLVMPASRKQMIKALVQKFTSPDAGPATSWSADFIENTGEGHIFCFMAALALERHIGISYQTAECIAEYTNRPLLSLTCGDIGIDEVRMEQQLSKWFRLAEKWGAVMLIDEADVYLERRVVSDLERNSLVLDMCYSPKLFLRCIEYHRGILFLTTNFVGHFDDAFISRIHVVIEYDPLSEDDRRQIWTQFFDKLTDERDDFIVTGRAKHYVLEDDTIKKFEWNDREIRNGWSLQTFLCRRACVRGLTVTAMIAFQIAVALAEFRFLQKTDKSKHDCPTLDQKDFEQVSDMTRPFKEYLHGLQGLDERKAGPTTPELGQGIRTGEWV</sequence>
<dbReference type="Gene3D" id="3.40.50.300">
    <property type="entry name" value="P-loop containing nucleotide triphosphate hydrolases"/>
    <property type="match status" value="1"/>
</dbReference>
<dbReference type="AlphaFoldDB" id="A0AAN7A383"/>
<dbReference type="SUPFAM" id="SSF52540">
    <property type="entry name" value="P-loop containing nucleoside triphosphate hydrolases"/>
    <property type="match status" value="1"/>
</dbReference>
<dbReference type="EMBL" id="MU866800">
    <property type="protein sequence ID" value="KAK4170737.1"/>
    <property type="molecule type" value="Genomic_DNA"/>
</dbReference>
<accession>A0AAN7A383</accession>
<dbReference type="InterPro" id="IPR027417">
    <property type="entry name" value="P-loop_NTPase"/>
</dbReference>
<dbReference type="PANTHER" id="PTHR46411">
    <property type="entry name" value="FAMILY ATPASE, PUTATIVE-RELATED"/>
    <property type="match status" value="1"/>
</dbReference>
<feature type="domain" description="AAA+ ATPase lid" evidence="2">
    <location>
        <begin position="227"/>
        <end position="351"/>
    </location>
</feature>
<feature type="region of interest" description="Disordered" evidence="1">
    <location>
        <begin position="356"/>
        <end position="375"/>
    </location>
</feature>
<gene>
    <name evidence="3" type="ORF">QBC36DRAFT_370620</name>
</gene>
<evidence type="ECO:0000313" key="4">
    <source>
        <dbReference type="Proteomes" id="UP001302321"/>
    </source>
</evidence>
<dbReference type="InterPro" id="IPR056599">
    <property type="entry name" value="AAA_lid_fung"/>
</dbReference>
<dbReference type="PANTHER" id="PTHR46411:SF4">
    <property type="entry name" value="AAA+ ATPASE DOMAIN-CONTAINING PROTEIN"/>
    <property type="match status" value="1"/>
</dbReference>
<comment type="caution">
    <text evidence="3">The sequence shown here is derived from an EMBL/GenBank/DDBJ whole genome shotgun (WGS) entry which is preliminary data.</text>
</comment>
<name>A0AAN7A383_9PEZI</name>
<keyword evidence="4" id="KW-1185">Reference proteome</keyword>
<proteinExistence type="predicted"/>